<dbReference type="EMBL" id="JOKG01000001">
    <property type="protein sequence ID" value="KEQ15885.1"/>
    <property type="molecule type" value="Genomic_DNA"/>
</dbReference>
<protein>
    <recommendedName>
        <fullName evidence="3">RloB-like protein</fullName>
    </recommendedName>
</protein>
<dbReference type="eggNOG" id="ENOG5030M16">
    <property type="taxonomic scope" value="Bacteria"/>
</dbReference>
<comment type="caution">
    <text evidence="1">The sequence shown here is derived from an EMBL/GenBank/DDBJ whole genome shotgun (WGS) entry which is preliminary data.</text>
</comment>
<dbReference type="RefSeq" id="WP_034873148.1">
    <property type="nucleotide sequence ID" value="NZ_JOKG01000001.1"/>
</dbReference>
<proteinExistence type="predicted"/>
<dbReference type="Proteomes" id="UP000028006">
    <property type="component" value="Unassembled WGS sequence"/>
</dbReference>
<reference evidence="1 2" key="1">
    <citation type="submission" date="2014-06" db="EMBL/GenBank/DDBJ databases">
        <title>Whole Genome Sequences of Three Symbiotic Endozoicomonas Bacteria.</title>
        <authorList>
            <person name="Neave M.J."/>
            <person name="Apprill A."/>
            <person name="Voolstra C.R."/>
        </authorList>
    </citation>
    <scope>NUCLEOTIDE SEQUENCE [LARGE SCALE GENOMIC DNA]</scope>
    <source>
        <strain evidence="1 2">LMG 24815</strain>
    </source>
</reference>
<sequence length="221" mass="25080">MPRERRSFKRITGVRDPSLIVIACEGAATEPVYFEGVESQCKAIGSRLKLKILPPRKGNLSAPKHVLEQMDSYKKEFGLNTGDELCLVIDRDPQSWTEQAISDIARDCDSKQYLLALSNPAFDLWLLLHHVDVDDHPAEERATLFQNRNSALKNKLREKITGYRSSSPDIDDFWPYTELAIARAQALDTVPGTRWPNTLGTRVYLILQKILDALHKAEHRA</sequence>
<evidence type="ECO:0000313" key="2">
    <source>
        <dbReference type="Proteomes" id="UP000028006"/>
    </source>
</evidence>
<dbReference type="AlphaFoldDB" id="A0A081NBR2"/>
<dbReference type="InterPro" id="IPR025591">
    <property type="entry name" value="RloB"/>
</dbReference>
<name>A0A081NBR2_9GAMM</name>
<organism evidence="1 2">
    <name type="scientific">Endozoicomonas montiporae</name>
    <dbReference type="NCBI Taxonomy" id="1027273"/>
    <lineage>
        <taxon>Bacteria</taxon>
        <taxon>Pseudomonadati</taxon>
        <taxon>Pseudomonadota</taxon>
        <taxon>Gammaproteobacteria</taxon>
        <taxon>Oceanospirillales</taxon>
        <taxon>Endozoicomonadaceae</taxon>
        <taxon>Endozoicomonas</taxon>
    </lineage>
</organism>
<evidence type="ECO:0000313" key="1">
    <source>
        <dbReference type="EMBL" id="KEQ15885.1"/>
    </source>
</evidence>
<evidence type="ECO:0008006" key="3">
    <source>
        <dbReference type="Google" id="ProtNLM"/>
    </source>
</evidence>
<dbReference type="Pfam" id="PF13707">
    <property type="entry name" value="RloB"/>
    <property type="match status" value="1"/>
</dbReference>
<gene>
    <name evidence="1" type="ORF">GZ77_05065</name>
</gene>
<keyword evidence="2" id="KW-1185">Reference proteome</keyword>
<accession>A0A081NBR2</accession>